<name>A0A4R2L826_9GAMM</name>
<dbReference type="EMBL" id="SLWY01000022">
    <property type="protein sequence ID" value="TCO78838.1"/>
    <property type="molecule type" value="Genomic_DNA"/>
</dbReference>
<evidence type="ECO:0000313" key="2">
    <source>
        <dbReference type="Proteomes" id="UP000295765"/>
    </source>
</evidence>
<keyword evidence="2" id="KW-1185">Reference proteome</keyword>
<comment type="caution">
    <text evidence="1">The sequence shown here is derived from an EMBL/GenBank/DDBJ whole genome shotgun (WGS) entry which is preliminary data.</text>
</comment>
<dbReference type="OrthoDB" id="190628at2"/>
<dbReference type="NCBIfam" id="TIGR02570">
    <property type="entry name" value="cas7_GSU0053"/>
    <property type="match status" value="1"/>
</dbReference>
<accession>A0A4R2L826</accession>
<dbReference type="Proteomes" id="UP000295765">
    <property type="component" value="Unassembled WGS sequence"/>
</dbReference>
<sequence>MTSDVSPTLETLRQAVRGGAAIRLRQRLAPAGGPGSKVFPPTHEGGQYAWETRRVAGQELRCVLLDSVQSQANRMELALLDALRAGRLALPLVEARFAGFPDIGAVSTLEAPHRIADAIFRDATLDGVPFRDSVVGRAFIEATIRDAGGLYRWCPTALVFGMWDSTALAQGAGLGTKFQRCIASEIVGFGAVPGVLTKSRRDPLETNKAAVVYAAHGGTDWTAFPNEADKDKSGEAVLFRRKDGAAAEAGKPSAINHSSVPPSFHTADKAYLTVAVGEPVRGGVTVDYAELCAVLSLPGLRRLRFPRPDGSADAARNEAARSVLAALALAALALQREQGYDLRSRCLLIPEGAAGYELIAADGSATALRLDADAACALLAAAVAAAAGHGLEWPQAPVVLEPEPKLLELVRRSRAATGAESAE</sequence>
<dbReference type="InterPro" id="IPR013403">
    <property type="entry name" value="CRISPR-assoc_prot_Csb1/Cas7u"/>
</dbReference>
<reference evidence="1 2" key="1">
    <citation type="submission" date="2019-03" db="EMBL/GenBank/DDBJ databases">
        <title>Genomic Encyclopedia of Type Strains, Phase IV (KMG-IV): sequencing the most valuable type-strain genomes for metagenomic binning, comparative biology and taxonomic classification.</title>
        <authorList>
            <person name="Goeker M."/>
        </authorList>
    </citation>
    <scope>NUCLEOTIDE SEQUENCE [LARGE SCALE GENOMIC DNA]</scope>
    <source>
        <strain evidence="1 2">DSM 25287</strain>
    </source>
</reference>
<evidence type="ECO:0000313" key="1">
    <source>
        <dbReference type="EMBL" id="TCO78838.1"/>
    </source>
</evidence>
<dbReference type="Pfam" id="PF09617">
    <property type="entry name" value="Cas_GSU0053"/>
    <property type="match status" value="1"/>
</dbReference>
<protein>
    <submittedName>
        <fullName evidence="1">CRISPR-associated Csx4 family protein</fullName>
    </submittedName>
</protein>
<dbReference type="AlphaFoldDB" id="A0A4R2L826"/>
<organism evidence="1 2">
    <name type="scientific">Plasticicumulans lactativorans</name>
    <dbReference type="NCBI Taxonomy" id="1133106"/>
    <lineage>
        <taxon>Bacteria</taxon>
        <taxon>Pseudomonadati</taxon>
        <taxon>Pseudomonadota</taxon>
        <taxon>Gammaproteobacteria</taxon>
        <taxon>Candidatus Competibacteraceae</taxon>
        <taxon>Plasticicumulans</taxon>
    </lineage>
</organism>
<gene>
    <name evidence="1" type="ORF">EV699_1226</name>
</gene>
<proteinExistence type="predicted"/>
<dbReference type="RefSeq" id="WP_132545000.1">
    <property type="nucleotide sequence ID" value="NZ_SLWY01000022.1"/>
</dbReference>